<sequence length="52" mass="6088">MIAIPYFCRNTFQQKYGIIRTLVSKKSNAMTSKKDQHFKIMLIFFITVLGES</sequence>
<geneLocation type="plasmid" evidence="1">
    <name>pG279</name>
</geneLocation>
<organism evidence="1">
    <name type="scientific">Streptococcus dysgalactiae subsp. equisimilis</name>
    <name type="common">Streptococcus equisimilis</name>
    <dbReference type="NCBI Taxonomy" id="119602"/>
    <lineage>
        <taxon>Bacteria</taxon>
        <taxon>Bacillati</taxon>
        <taxon>Bacillota</taxon>
        <taxon>Bacilli</taxon>
        <taxon>Lactobacillales</taxon>
        <taxon>Streptococcaceae</taxon>
        <taxon>Streptococcus</taxon>
    </lineage>
</organism>
<proteinExistence type="predicted"/>
<keyword evidence="1" id="KW-0614">Plasmid</keyword>
<dbReference type="EMBL" id="KJ951051">
    <property type="protein sequence ID" value="AJE60868.1"/>
    <property type="molecule type" value="Genomic_DNA"/>
</dbReference>
<accession>A0A0B5E6E8</accession>
<reference evidence="1" key="1">
    <citation type="journal article" date="2015" name="Int. J. Med. Microbiol.">
        <title>Small plasmids in Streptococcus dysgalactiae subsp. equisimilis isolated from human infections in southern India and sequence analysis of two novel plasmids.</title>
        <authorList>
            <person name="Bergmann R."/>
            <person name="Nitsche-Schmitz D.P."/>
        </authorList>
    </citation>
    <scope>NUCLEOTIDE SEQUENCE</scope>
    <source>
        <strain evidence="1">G279</strain>
        <plasmid evidence="1">pG279</plasmid>
    </source>
</reference>
<evidence type="ECO:0000313" key="1">
    <source>
        <dbReference type="EMBL" id="AJE60868.1"/>
    </source>
</evidence>
<protein>
    <submittedName>
        <fullName evidence="1">Uncharacterized protein</fullName>
    </submittedName>
</protein>
<name>A0A0B5E6E8_STREQ</name>
<dbReference type="AlphaFoldDB" id="A0A0B5E6E8"/>